<feature type="region of interest" description="Disordered" evidence="1">
    <location>
        <begin position="55"/>
        <end position="91"/>
    </location>
</feature>
<dbReference type="AlphaFoldDB" id="A0A067L7Z1"/>
<proteinExistence type="predicted"/>
<dbReference type="Proteomes" id="UP000027138">
    <property type="component" value="Unassembled WGS sequence"/>
</dbReference>
<sequence length="113" mass="12463">MDLHHRANKGPEYILLLFSFYLLRDFQLPYYSLFSIVTATIPGYPVIGDLRHQVPSPESLPSSATIPARASHPDGGTTTSSLLWPSSPLSDDLPLRCSATEYGWIRANQVSSS</sequence>
<organism evidence="2 3">
    <name type="scientific">Jatropha curcas</name>
    <name type="common">Barbados nut</name>
    <dbReference type="NCBI Taxonomy" id="180498"/>
    <lineage>
        <taxon>Eukaryota</taxon>
        <taxon>Viridiplantae</taxon>
        <taxon>Streptophyta</taxon>
        <taxon>Embryophyta</taxon>
        <taxon>Tracheophyta</taxon>
        <taxon>Spermatophyta</taxon>
        <taxon>Magnoliopsida</taxon>
        <taxon>eudicotyledons</taxon>
        <taxon>Gunneridae</taxon>
        <taxon>Pentapetalae</taxon>
        <taxon>rosids</taxon>
        <taxon>fabids</taxon>
        <taxon>Malpighiales</taxon>
        <taxon>Euphorbiaceae</taxon>
        <taxon>Crotonoideae</taxon>
        <taxon>Jatropheae</taxon>
        <taxon>Jatropha</taxon>
    </lineage>
</organism>
<evidence type="ECO:0000313" key="3">
    <source>
        <dbReference type="Proteomes" id="UP000027138"/>
    </source>
</evidence>
<name>A0A067L7Z1_JATCU</name>
<reference evidence="2 3" key="1">
    <citation type="journal article" date="2014" name="PLoS ONE">
        <title>Global Analysis of Gene Expression Profiles in Physic Nut (Jatropha curcas L.) Seedlings Exposed to Salt Stress.</title>
        <authorList>
            <person name="Zhang L."/>
            <person name="Zhang C."/>
            <person name="Wu P."/>
            <person name="Chen Y."/>
            <person name="Li M."/>
            <person name="Jiang H."/>
            <person name="Wu G."/>
        </authorList>
    </citation>
    <scope>NUCLEOTIDE SEQUENCE [LARGE SCALE GENOMIC DNA]</scope>
    <source>
        <strain evidence="3">cv. GZQX0401</strain>
        <tissue evidence="2">Young leaves</tissue>
    </source>
</reference>
<feature type="compositionally biased region" description="Low complexity" evidence="1">
    <location>
        <begin position="77"/>
        <end position="91"/>
    </location>
</feature>
<dbReference type="EMBL" id="KK914271">
    <property type="protein sequence ID" value="KDP43348.1"/>
    <property type="molecule type" value="Genomic_DNA"/>
</dbReference>
<keyword evidence="3" id="KW-1185">Reference proteome</keyword>
<protein>
    <submittedName>
        <fullName evidence="2">Uncharacterized protein</fullName>
    </submittedName>
</protein>
<accession>A0A067L7Z1</accession>
<gene>
    <name evidence="2" type="ORF">JCGZ_25453</name>
</gene>
<evidence type="ECO:0000256" key="1">
    <source>
        <dbReference type="SAM" id="MobiDB-lite"/>
    </source>
</evidence>
<evidence type="ECO:0000313" key="2">
    <source>
        <dbReference type="EMBL" id="KDP43348.1"/>
    </source>
</evidence>